<evidence type="ECO:0000256" key="4">
    <source>
        <dbReference type="ARBA" id="ARBA00023143"/>
    </source>
</evidence>
<dbReference type="InterPro" id="IPR010930">
    <property type="entry name" value="Flg_bb/hook_C_dom"/>
</dbReference>
<keyword evidence="4 6" id="KW-0975">Bacterial flagellum</keyword>
<dbReference type="Pfam" id="PF06429">
    <property type="entry name" value="Flg_bbr_C"/>
    <property type="match status" value="1"/>
</dbReference>
<reference evidence="9 10" key="1">
    <citation type="submission" date="2016-06" db="EMBL/GenBank/DDBJ databases">
        <title>Gene turnover analysis identifies the evolutionary adaptation of the extremophile Acidithiobacillus caldus.</title>
        <authorList>
            <person name="Zhang X."/>
        </authorList>
    </citation>
    <scope>NUCLEOTIDE SEQUENCE [LARGE SCALE GENOMIC DNA]</scope>
    <source>
        <strain evidence="9 10">DX</strain>
    </source>
</reference>
<evidence type="ECO:0000256" key="3">
    <source>
        <dbReference type="ARBA" id="ARBA00017941"/>
    </source>
</evidence>
<dbReference type="InterPro" id="IPR006299">
    <property type="entry name" value="FlgC"/>
</dbReference>
<feature type="signal peptide" evidence="7">
    <location>
        <begin position="1"/>
        <end position="20"/>
    </location>
</feature>
<gene>
    <name evidence="9" type="ORF">BAE27_15355</name>
</gene>
<evidence type="ECO:0000313" key="9">
    <source>
        <dbReference type="EMBL" id="OFC28667.1"/>
    </source>
</evidence>
<keyword evidence="7" id="KW-0732">Signal</keyword>
<dbReference type="NCBIfam" id="TIGR01395">
    <property type="entry name" value="FlgC"/>
    <property type="match status" value="1"/>
</dbReference>
<organism evidence="9 10">
    <name type="scientific">Acidithiobacillus caldus</name>
    <dbReference type="NCBI Taxonomy" id="33059"/>
    <lineage>
        <taxon>Bacteria</taxon>
        <taxon>Pseudomonadati</taxon>
        <taxon>Pseudomonadota</taxon>
        <taxon>Acidithiobacillia</taxon>
        <taxon>Acidithiobacillales</taxon>
        <taxon>Acidithiobacillaceae</taxon>
        <taxon>Acidithiobacillus</taxon>
    </lineage>
</organism>
<evidence type="ECO:0000256" key="2">
    <source>
        <dbReference type="ARBA" id="ARBA00009677"/>
    </source>
</evidence>
<dbReference type="EMBL" id="LZYE01000380">
    <property type="protein sequence ID" value="OFC28667.1"/>
    <property type="molecule type" value="Genomic_DNA"/>
</dbReference>
<accession>A0A1E7YIP2</accession>
<feature type="chain" id="PRO_5009208957" description="Flagellar basal-body rod protein FlgC" evidence="7">
    <location>
        <begin position="21"/>
        <end position="141"/>
    </location>
</feature>
<dbReference type="AlphaFoldDB" id="A0A1E7YIP2"/>
<protein>
    <recommendedName>
        <fullName evidence="3 6">Flagellar basal-body rod protein FlgC</fullName>
    </recommendedName>
</protein>
<evidence type="ECO:0000256" key="5">
    <source>
        <dbReference type="ARBA" id="ARBA00025933"/>
    </source>
</evidence>
<keyword evidence="9" id="KW-0282">Flagellum</keyword>
<proteinExistence type="inferred from homology"/>
<evidence type="ECO:0000256" key="6">
    <source>
        <dbReference type="RuleBase" id="RU362062"/>
    </source>
</evidence>
<evidence type="ECO:0000256" key="7">
    <source>
        <dbReference type="SAM" id="SignalP"/>
    </source>
</evidence>
<feature type="domain" description="Flagellar basal-body/hook protein C-terminal" evidence="8">
    <location>
        <begin position="97"/>
        <end position="122"/>
    </location>
</feature>
<sequence length="141" mass="14437">MRVCAMSIINALSVTGAAMSAQNARLGAVVSNLANANSVTSSTGTPYKAREVVFEAVPDGTASGGIPLESVRVAGVVQSQAPSPLLYEPGNPLANKAGYVRGSNVNPIESMVDMLSASRAYQDDVTAANVLKTIAIKTLSL</sequence>
<evidence type="ECO:0000259" key="8">
    <source>
        <dbReference type="Pfam" id="PF06429"/>
    </source>
</evidence>
<dbReference type="PANTHER" id="PTHR30435:SF2">
    <property type="entry name" value="FLAGELLAR BASAL-BODY ROD PROTEIN FLGC"/>
    <property type="match status" value="1"/>
</dbReference>
<keyword evidence="9" id="KW-0966">Cell projection</keyword>
<keyword evidence="9" id="KW-0969">Cilium</keyword>
<evidence type="ECO:0000256" key="1">
    <source>
        <dbReference type="ARBA" id="ARBA00004117"/>
    </source>
</evidence>
<dbReference type="Proteomes" id="UP000175616">
    <property type="component" value="Unassembled WGS sequence"/>
</dbReference>
<dbReference type="GO" id="GO:0030694">
    <property type="term" value="C:bacterial-type flagellum basal body, rod"/>
    <property type="evidence" value="ECO:0007669"/>
    <property type="project" value="UniProtKB-UniRule"/>
</dbReference>
<comment type="subunit">
    <text evidence="5 6">The basal body constitutes a major portion of the flagellar organelle and consists of four rings (L,P,S, and M) mounted on a central rod. The rod consists of about 26 subunits of FlgG in the distal portion, and FlgB, FlgC and FlgF are thought to build up the proximal portion of the rod with about 6 subunits each.</text>
</comment>
<comment type="subcellular location">
    <subcellularLocation>
        <location evidence="1 6">Bacterial flagellum basal body</location>
    </subcellularLocation>
</comment>
<evidence type="ECO:0000313" key="10">
    <source>
        <dbReference type="Proteomes" id="UP000175616"/>
    </source>
</evidence>
<comment type="caution">
    <text evidence="9">The sequence shown here is derived from an EMBL/GenBank/DDBJ whole genome shotgun (WGS) entry which is preliminary data.</text>
</comment>
<comment type="similarity">
    <text evidence="2">Belongs to the flagella basal body rod proteins family.</text>
</comment>
<dbReference type="GO" id="GO:0071978">
    <property type="term" value="P:bacterial-type flagellum-dependent swarming motility"/>
    <property type="evidence" value="ECO:0007669"/>
    <property type="project" value="TreeGrafter"/>
</dbReference>
<name>A0A1E7YIP2_9PROT</name>
<dbReference type="PANTHER" id="PTHR30435">
    <property type="entry name" value="FLAGELLAR PROTEIN"/>
    <property type="match status" value="1"/>
</dbReference>